<dbReference type="AlphaFoldDB" id="A0A1M5GIU8"/>
<evidence type="ECO:0000313" key="9">
    <source>
        <dbReference type="Proteomes" id="UP000184159"/>
    </source>
</evidence>
<evidence type="ECO:0000259" key="7">
    <source>
        <dbReference type="Pfam" id="PF25967"/>
    </source>
</evidence>
<dbReference type="GO" id="GO:1990281">
    <property type="term" value="C:efflux pump complex"/>
    <property type="evidence" value="ECO:0007669"/>
    <property type="project" value="TreeGrafter"/>
</dbReference>
<evidence type="ECO:0000259" key="6">
    <source>
        <dbReference type="Pfam" id="PF25954"/>
    </source>
</evidence>
<dbReference type="InterPro" id="IPR058792">
    <property type="entry name" value="Beta-barrel_RND_2"/>
</dbReference>
<dbReference type="InterPro" id="IPR006143">
    <property type="entry name" value="RND_pump_MFP"/>
</dbReference>
<dbReference type="Gene3D" id="1.10.287.470">
    <property type="entry name" value="Helix hairpin bin"/>
    <property type="match status" value="1"/>
</dbReference>
<dbReference type="PANTHER" id="PTHR30469">
    <property type="entry name" value="MULTIDRUG RESISTANCE PROTEIN MDTA"/>
    <property type="match status" value="1"/>
</dbReference>
<reference evidence="9" key="1">
    <citation type="submission" date="2016-11" db="EMBL/GenBank/DDBJ databases">
        <authorList>
            <person name="Varghese N."/>
            <person name="Submissions S."/>
        </authorList>
    </citation>
    <scope>NUCLEOTIDE SEQUENCE [LARGE SCALE GENOMIC DNA]</scope>
    <source>
        <strain evidence="9">DSM 21264</strain>
    </source>
</reference>
<keyword evidence="3" id="KW-0813">Transport</keyword>
<protein>
    <submittedName>
        <fullName evidence="8">Membrane fusion protein, multidrug efflux system</fullName>
    </submittedName>
</protein>
<dbReference type="GO" id="GO:0015562">
    <property type="term" value="F:efflux transmembrane transporter activity"/>
    <property type="evidence" value="ECO:0007669"/>
    <property type="project" value="TreeGrafter"/>
</dbReference>
<dbReference type="SUPFAM" id="SSF111369">
    <property type="entry name" value="HlyD-like secretion proteins"/>
    <property type="match status" value="1"/>
</dbReference>
<feature type="domain" description="CusB-like beta-barrel" evidence="6">
    <location>
        <begin position="207"/>
        <end position="276"/>
    </location>
</feature>
<dbReference type="PANTHER" id="PTHR30469:SF11">
    <property type="entry name" value="BLL4320 PROTEIN"/>
    <property type="match status" value="1"/>
</dbReference>
<dbReference type="NCBIfam" id="TIGR01730">
    <property type="entry name" value="RND_mfp"/>
    <property type="match status" value="1"/>
</dbReference>
<comment type="subcellular location">
    <subcellularLocation>
        <location evidence="1">Cell envelope</location>
    </subcellularLocation>
</comment>
<dbReference type="InterPro" id="IPR058627">
    <property type="entry name" value="MdtA-like_C"/>
</dbReference>
<gene>
    <name evidence="8" type="ORF">SAMN02745781_03805</name>
</gene>
<dbReference type="EMBL" id="FQUH01000025">
    <property type="protein sequence ID" value="SHG03596.1"/>
    <property type="molecule type" value="Genomic_DNA"/>
</dbReference>
<dbReference type="FunFam" id="2.40.30.170:FF:000010">
    <property type="entry name" value="Efflux RND transporter periplasmic adaptor subunit"/>
    <property type="match status" value="1"/>
</dbReference>
<evidence type="ECO:0000256" key="3">
    <source>
        <dbReference type="ARBA" id="ARBA00022448"/>
    </source>
</evidence>
<comment type="similarity">
    <text evidence="2">Belongs to the membrane fusion protein (MFP) (TC 8.A.1) family.</text>
</comment>
<keyword evidence="9" id="KW-1185">Reference proteome</keyword>
<evidence type="ECO:0000256" key="1">
    <source>
        <dbReference type="ARBA" id="ARBA00004196"/>
    </source>
</evidence>
<dbReference type="Pfam" id="PF25876">
    <property type="entry name" value="HH_MFP_RND"/>
    <property type="match status" value="1"/>
</dbReference>
<proteinExistence type="inferred from homology"/>
<accession>A0A1M5GIU8</accession>
<evidence type="ECO:0000259" key="4">
    <source>
        <dbReference type="Pfam" id="PF25876"/>
    </source>
</evidence>
<feature type="domain" description="Multidrug resistance protein MdtA-like barrel-sandwich hybrid" evidence="5">
    <location>
        <begin position="74"/>
        <end position="194"/>
    </location>
</feature>
<feature type="domain" description="Multidrug resistance protein MdtA-like alpha-helical hairpin" evidence="4">
    <location>
        <begin position="108"/>
        <end position="166"/>
    </location>
</feature>
<dbReference type="InterPro" id="IPR058624">
    <property type="entry name" value="MdtA-like_HH"/>
</dbReference>
<sequence>MKKRTLLWTLSMLLIVIVLLGSVIGVNLFKQKAMNDYFANMPEPSFPITVSQIKVQDWTPVIEAIGFIEPKQGVTLTSETSGVIKDITFESGAFVEKGQMLMTLDSAVEKANLKSAQARLPAAKAKYERYRGLYAKGSLSQESFDEAEAAYFSLSADIESLKATIARREITAPFSGSVGIRNIYVGQYMNIGSTIVRLEDTSVMRLHFTIPQTDLSKISVGQTVNITVDAYPDDSFKGTIKAIEPAVSAQSGLVQVEANIPNSDGKLRSGMFAKANILLPVQKDQVIIPQVAIAYTLYGDSVYIVTEKDGEKRVKQHVIEVGERKKDVAHILSGVKDGDTIVTSGQVRLSNGAKVHVVESDTLTPSSEVPML</sequence>
<evidence type="ECO:0000313" key="8">
    <source>
        <dbReference type="EMBL" id="SHG03596.1"/>
    </source>
</evidence>
<dbReference type="Pfam" id="PF25954">
    <property type="entry name" value="Beta-barrel_RND_2"/>
    <property type="match status" value="1"/>
</dbReference>
<dbReference type="InterPro" id="IPR058625">
    <property type="entry name" value="MdtA-like_BSH"/>
</dbReference>
<dbReference type="Proteomes" id="UP000184159">
    <property type="component" value="Unassembled WGS sequence"/>
</dbReference>
<evidence type="ECO:0000259" key="5">
    <source>
        <dbReference type="Pfam" id="PF25917"/>
    </source>
</evidence>
<evidence type="ECO:0000256" key="2">
    <source>
        <dbReference type="ARBA" id="ARBA00009477"/>
    </source>
</evidence>
<dbReference type="Pfam" id="PF25917">
    <property type="entry name" value="BSH_RND"/>
    <property type="match status" value="1"/>
</dbReference>
<feature type="domain" description="Multidrug resistance protein MdtA-like C-terminal permuted SH3" evidence="7">
    <location>
        <begin position="286"/>
        <end position="345"/>
    </location>
</feature>
<name>A0A1M5GIU8_VIBGA</name>
<dbReference type="Gene3D" id="2.40.50.100">
    <property type="match status" value="1"/>
</dbReference>
<dbReference type="Gene3D" id="2.40.420.20">
    <property type="match status" value="1"/>
</dbReference>
<dbReference type="Gene3D" id="2.40.30.170">
    <property type="match status" value="1"/>
</dbReference>
<organism evidence="8 9">
    <name type="scientific">Vibrio gazogenes DSM 21264 = NBRC 103151</name>
    <dbReference type="NCBI Taxonomy" id="1123492"/>
    <lineage>
        <taxon>Bacteria</taxon>
        <taxon>Pseudomonadati</taxon>
        <taxon>Pseudomonadota</taxon>
        <taxon>Gammaproteobacteria</taxon>
        <taxon>Vibrionales</taxon>
        <taxon>Vibrionaceae</taxon>
        <taxon>Vibrio</taxon>
    </lineage>
</organism>
<dbReference type="Pfam" id="PF25967">
    <property type="entry name" value="RND-MFP_C"/>
    <property type="match status" value="1"/>
</dbReference>
<dbReference type="RefSeq" id="WP_072962911.1">
    <property type="nucleotide sequence ID" value="NZ_FQUH01000025.1"/>
</dbReference>